<feature type="compositionally biased region" description="Polar residues" evidence="11">
    <location>
        <begin position="682"/>
        <end position="714"/>
    </location>
</feature>
<keyword evidence="5 12" id="KW-0812">Transmembrane</keyword>
<feature type="compositionally biased region" description="Basic and acidic residues" evidence="11">
    <location>
        <begin position="716"/>
        <end position="727"/>
    </location>
</feature>
<feature type="compositionally biased region" description="Basic and acidic residues" evidence="11">
    <location>
        <begin position="520"/>
        <end position="539"/>
    </location>
</feature>
<dbReference type="PROSITE" id="PS50939">
    <property type="entry name" value="CYTOCHROME_B561"/>
    <property type="match status" value="1"/>
</dbReference>
<protein>
    <recommendedName>
        <fullName evidence="13">Cytochrome b561 domain-containing protein</fullName>
    </recommendedName>
</protein>
<dbReference type="GO" id="GO:0020037">
    <property type="term" value="F:heme binding"/>
    <property type="evidence" value="ECO:0007669"/>
    <property type="project" value="TreeGrafter"/>
</dbReference>
<feature type="transmembrane region" description="Helical" evidence="12">
    <location>
        <begin position="202"/>
        <end position="220"/>
    </location>
</feature>
<feature type="compositionally biased region" description="Polar residues" evidence="11">
    <location>
        <begin position="731"/>
        <end position="747"/>
    </location>
</feature>
<keyword evidence="4" id="KW-0349">Heme</keyword>
<feature type="region of interest" description="Disordered" evidence="11">
    <location>
        <begin position="292"/>
        <end position="372"/>
    </location>
</feature>
<feature type="region of interest" description="Disordered" evidence="11">
    <location>
        <begin position="251"/>
        <end position="274"/>
    </location>
</feature>
<dbReference type="AlphaFoldDB" id="A0A1V8SPW1"/>
<dbReference type="PANTHER" id="PTHR15422">
    <property type="entry name" value="OS05G0565100 PROTEIN"/>
    <property type="match status" value="1"/>
</dbReference>
<comment type="subcellular location">
    <subcellularLocation>
        <location evidence="2">Membrane</location>
        <topology evidence="2">Multi-pass membrane protein</topology>
    </subcellularLocation>
</comment>
<dbReference type="Pfam" id="PF03188">
    <property type="entry name" value="Cytochrom_B561"/>
    <property type="match status" value="1"/>
</dbReference>
<feature type="compositionally biased region" description="Basic and acidic residues" evidence="11">
    <location>
        <begin position="296"/>
        <end position="316"/>
    </location>
</feature>
<comment type="cofactor">
    <cofactor evidence="1">
        <name>heme b</name>
        <dbReference type="ChEBI" id="CHEBI:60344"/>
    </cofactor>
</comment>
<evidence type="ECO:0000256" key="12">
    <source>
        <dbReference type="SAM" id="Phobius"/>
    </source>
</evidence>
<feature type="compositionally biased region" description="Basic and acidic residues" evidence="11">
    <location>
        <begin position="484"/>
        <end position="498"/>
    </location>
</feature>
<feature type="compositionally biased region" description="Polar residues" evidence="11">
    <location>
        <begin position="564"/>
        <end position="573"/>
    </location>
</feature>
<keyword evidence="8 12" id="KW-1133">Transmembrane helix</keyword>
<dbReference type="PANTHER" id="PTHR15422:SF24">
    <property type="entry name" value="DOMON RELATED DOMAIN-CONTAINING PROTEIN"/>
    <property type="match status" value="1"/>
</dbReference>
<evidence type="ECO:0000313" key="15">
    <source>
        <dbReference type="Proteomes" id="UP000192596"/>
    </source>
</evidence>
<evidence type="ECO:0000256" key="11">
    <source>
        <dbReference type="SAM" id="MobiDB-lite"/>
    </source>
</evidence>
<dbReference type="CDD" id="cd08760">
    <property type="entry name" value="Cyt_b561_FRRS1_like"/>
    <property type="match status" value="1"/>
</dbReference>
<dbReference type="InParanoid" id="A0A1V8SPW1"/>
<feature type="compositionally biased region" description="Polar residues" evidence="11">
    <location>
        <begin position="582"/>
        <end position="595"/>
    </location>
</feature>
<feature type="transmembrane region" description="Helical" evidence="12">
    <location>
        <begin position="176"/>
        <end position="196"/>
    </location>
</feature>
<feature type="transmembrane region" description="Helical" evidence="12">
    <location>
        <begin position="134"/>
        <end position="155"/>
    </location>
</feature>
<feature type="compositionally biased region" description="Polar residues" evidence="11">
    <location>
        <begin position="465"/>
        <end position="480"/>
    </location>
</feature>
<dbReference type="Proteomes" id="UP000192596">
    <property type="component" value="Unassembled WGS sequence"/>
</dbReference>
<evidence type="ECO:0000259" key="13">
    <source>
        <dbReference type="PROSITE" id="PS50939"/>
    </source>
</evidence>
<evidence type="ECO:0000256" key="5">
    <source>
        <dbReference type="ARBA" id="ARBA00022692"/>
    </source>
</evidence>
<evidence type="ECO:0000256" key="3">
    <source>
        <dbReference type="ARBA" id="ARBA00022448"/>
    </source>
</evidence>
<feature type="domain" description="Cytochrome b561" evidence="13">
    <location>
        <begin position="30"/>
        <end position="231"/>
    </location>
</feature>
<evidence type="ECO:0000313" key="14">
    <source>
        <dbReference type="EMBL" id="OQO01041.1"/>
    </source>
</evidence>
<evidence type="ECO:0000256" key="7">
    <source>
        <dbReference type="ARBA" id="ARBA00022982"/>
    </source>
</evidence>
<dbReference type="EMBL" id="NAJO01000032">
    <property type="protein sequence ID" value="OQO01041.1"/>
    <property type="molecule type" value="Genomic_DNA"/>
</dbReference>
<evidence type="ECO:0000256" key="1">
    <source>
        <dbReference type="ARBA" id="ARBA00001970"/>
    </source>
</evidence>
<accession>A0A1V8SPW1</accession>
<feature type="compositionally biased region" description="Basic and acidic residues" evidence="11">
    <location>
        <begin position="256"/>
        <end position="271"/>
    </location>
</feature>
<dbReference type="GO" id="GO:0140575">
    <property type="term" value="F:transmembrane monodehydroascorbate reductase activity"/>
    <property type="evidence" value="ECO:0007669"/>
    <property type="project" value="InterPro"/>
</dbReference>
<keyword evidence="7" id="KW-0249">Electron transport</keyword>
<dbReference type="GO" id="GO:0016020">
    <property type="term" value="C:membrane"/>
    <property type="evidence" value="ECO:0007669"/>
    <property type="project" value="UniProtKB-SubCell"/>
</dbReference>
<keyword evidence="10 12" id="KW-0472">Membrane</keyword>
<feature type="region of interest" description="Disordered" evidence="11">
    <location>
        <begin position="457"/>
        <end position="498"/>
    </location>
</feature>
<feature type="region of interest" description="Disordered" evidence="11">
    <location>
        <begin position="674"/>
        <end position="932"/>
    </location>
</feature>
<keyword evidence="9" id="KW-0408">Iron</keyword>
<feature type="compositionally biased region" description="Basic residues" evidence="11">
    <location>
        <begin position="913"/>
        <end position="925"/>
    </location>
</feature>
<feature type="transmembrane region" description="Helical" evidence="12">
    <location>
        <begin position="99"/>
        <end position="122"/>
    </location>
</feature>
<proteinExistence type="predicted"/>
<keyword evidence="3" id="KW-0813">Transport</keyword>
<comment type="caution">
    <text evidence="14">The sequence shown here is derived from an EMBL/GenBank/DDBJ whole genome shotgun (WGS) entry which is preliminary data.</text>
</comment>
<gene>
    <name evidence="14" type="ORF">B0A48_13284</name>
</gene>
<keyword evidence="15" id="KW-1185">Reference proteome</keyword>
<dbReference type="InterPro" id="IPR006593">
    <property type="entry name" value="Cyt_b561/ferric_Rdtase_TM"/>
</dbReference>
<evidence type="ECO:0000256" key="2">
    <source>
        <dbReference type="ARBA" id="ARBA00004141"/>
    </source>
</evidence>
<dbReference type="GO" id="GO:0046872">
    <property type="term" value="F:metal ion binding"/>
    <property type="evidence" value="ECO:0007669"/>
    <property type="project" value="UniProtKB-KW"/>
</dbReference>
<dbReference type="STRING" id="1507870.A0A1V8SPW1"/>
<evidence type="ECO:0000256" key="10">
    <source>
        <dbReference type="ARBA" id="ARBA00023136"/>
    </source>
</evidence>
<feature type="transmembrane region" description="Helical" evidence="12">
    <location>
        <begin position="377"/>
        <end position="395"/>
    </location>
</feature>
<organism evidence="14 15">
    <name type="scientific">Cryoendolithus antarcticus</name>
    <dbReference type="NCBI Taxonomy" id="1507870"/>
    <lineage>
        <taxon>Eukaryota</taxon>
        <taxon>Fungi</taxon>
        <taxon>Dikarya</taxon>
        <taxon>Ascomycota</taxon>
        <taxon>Pezizomycotina</taxon>
        <taxon>Dothideomycetes</taxon>
        <taxon>Dothideomycetidae</taxon>
        <taxon>Cladosporiales</taxon>
        <taxon>Cladosporiaceae</taxon>
        <taxon>Cryoendolithus</taxon>
    </lineage>
</organism>
<reference evidence="15" key="1">
    <citation type="submission" date="2017-03" db="EMBL/GenBank/DDBJ databases">
        <title>Genomes of endolithic fungi from Antarctica.</title>
        <authorList>
            <person name="Coleine C."/>
            <person name="Masonjones S."/>
            <person name="Stajich J.E."/>
        </authorList>
    </citation>
    <scope>NUCLEOTIDE SEQUENCE [LARGE SCALE GENOMIC DNA]</scope>
    <source>
        <strain evidence="15">CCFEE 5527</strain>
    </source>
</reference>
<dbReference type="InterPro" id="IPR045150">
    <property type="entry name" value="CYB561D1/2"/>
</dbReference>
<evidence type="ECO:0000256" key="9">
    <source>
        <dbReference type="ARBA" id="ARBA00023004"/>
    </source>
</evidence>
<name>A0A1V8SPW1_9PEZI</name>
<evidence type="ECO:0000256" key="6">
    <source>
        <dbReference type="ARBA" id="ARBA00022723"/>
    </source>
</evidence>
<feature type="region of interest" description="Disordered" evidence="11">
    <location>
        <begin position="520"/>
        <end position="601"/>
    </location>
</feature>
<dbReference type="SMART" id="SM00665">
    <property type="entry name" value="B561"/>
    <property type="match status" value="1"/>
</dbReference>
<dbReference type="OrthoDB" id="19261at2759"/>
<evidence type="ECO:0000256" key="4">
    <source>
        <dbReference type="ARBA" id="ARBA00022617"/>
    </source>
</evidence>
<keyword evidence="6" id="KW-0479">Metal-binding</keyword>
<feature type="transmembrane region" description="Helical" evidence="12">
    <location>
        <begin position="65"/>
        <end position="87"/>
    </location>
</feature>
<sequence>MSTDSLSPAGSSVYSSGTLTVGDGTWDSSRNDFLLPNLVGLNFATMQYNGMGNRFRDLPQYHTLIRGHAILAAIVFLGLVPLAIFIAKFGPRKHLSFRLHVYIQIVVVLLTTVVLVLGWFAVGPERSLTNPHHGIGVAIYTLVLVQFLYGWWMYGRERKRDAPPRGLPKKVWVHRIFGRSIAILAIVQIALGLTLYGSPKVLFILYALYGFLLLITYLVLDYRHKQGLAVFGRQGSDGGSYTDYNGSYLSGSRTDFTQDDRRRPQREEKTSHWGRNLLAAGGALGAYEAWKHRRGNQREERGDRRVDPESQYDENRMPAPDIARHRSSSRPPVGASAMTPVRSGSRRRPDDSRLSPESWEDEKYSASPPRNTWRNRVLGVGAGVGAGALLGRMLGRKRRDEEYVERTEYRPPLGGNQNMVSRTDISRVQNGEAPFSPGDQMRSHGPMPEGGAMMPPMAGPPASGFTPSRPSRLGRQSTDMYSYDSRDSVEESRLEGDRPHTLRNSIATFGALAGFREWNKARKQRNDNQRIDGRRRQEMEEADGYNRRNSMNYPRRQDGRRPSVSETVLTGATQDAGRGSNPELSRTRFNGVNTNAPPLPPGADLVPPMGMVSTNSRHDVTEQGYVLPPPPPGPPPGGIRPGAYAPPIPGSAYMPTGAVEPDPSRLVQQNTLANEGSAYGRTVTTDPTVTSGPSTGAATLMTSGQRTNSQSPSRYHSRDDSRNRMRPPEQGTFSRTSVSQLGSSAAPTSPVRVHVQMRDDAVTFQRLPDDTSSAAAAARRQERRNSRRRRTSSVSSGLESDAPPGSNRRYRRNGAVPVRSSAQQPITNVPPPPAMSSVAGSNRPPSELNLPPPPRVPTHSESPQSLGMSPPGARPPVPMAGSGLSNAVGSPPGGAYGTDAGTGTDLSAFADNRKRRRAERARRQAGQKVEFE</sequence>
<evidence type="ECO:0000256" key="8">
    <source>
        <dbReference type="ARBA" id="ARBA00022989"/>
    </source>
</evidence>
<dbReference type="Gene3D" id="1.20.120.1770">
    <property type="match status" value="1"/>
</dbReference>